<evidence type="ECO:0000313" key="2">
    <source>
        <dbReference type="EMBL" id="KIK23716.1"/>
    </source>
</evidence>
<keyword evidence="3" id="KW-1185">Reference proteome</keyword>
<proteinExistence type="predicted"/>
<evidence type="ECO:0000256" key="1">
    <source>
        <dbReference type="SAM" id="MobiDB-lite"/>
    </source>
</evidence>
<reference evidence="2 3" key="1">
    <citation type="submission" date="2014-04" db="EMBL/GenBank/DDBJ databases">
        <authorList>
            <consortium name="DOE Joint Genome Institute"/>
            <person name="Kuo A."/>
            <person name="Kohler A."/>
            <person name="Costa M.D."/>
            <person name="Nagy L.G."/>
            <person name="Floudas D."/>
            <person name="Copeland A."/>
            <person name="Barry K.W."/>
            <person name="Cichocki N."/>
            <person name="Veneault-Fourrey C."/>
            <person name="LaButti K."/>
            <person name="Lindquist E.A."/>
            <person name="Lipzen A."/>
            <person name="Lundell T."/>
            <person name="Morin E."/>
            <person name="Murat C."/>
            <person name="Sun H."/>
            <person name="Tunlid A."/>
            <person name="Henrissat B."/>
            <person name="Grigoriev I.V."/>
            <person name="Hibbett D.S."/>
            <person name="Martin F."/>
            <person name="Nordberg H.P."/>
            <person name="Cantor M.N."/>
            <person name="Hua S.X."/>
        </authorList>
    </citation>
    <scope>NUCLEOTIDE SEQUENCE [LARGE SCALE GENOMIC DNA]</scope>
    <source>
        <strain evidence="2 3">441</strain>
    </source>
</reference>
<evidence type="ECO:0000313" key="3">
    <source>
        <dbReference type="Proteomes" id="UP000054018"/>
    </source>
</evidence>
<organism evidence="2 3">
    <name type="scientific">Pisolithus microcarpus 441</name>
    <dbReference type="NCBI Taxonomy" id="765257"/>
    <lineage>
        <taxon>Eukaryota</taxon>
        <taxon>Fungi</taxon>
        <taxon>Dikarya</taxon>
        <taxon>Basidiomycota</taxon>
        <taxon>Agaricomycotina</taxon>
        <taxon>Agaricomycetes</taxon>
        <taxon>Agaricomycetidae</taxon>
        <taxon>Boletales</taxon>
        <taxon>Sclerodermatineae</taxon>
        <taxon>Pisolithaceae</taxon>
        <taxon>Pisolithus</taxon>
    </lineage>
</organism>
<dbReference type="Proteomes" id="UP000054018">
    <property type="component" value="Unassembled WGS sequence"/>
</dbReference>
<dbReference type="EMBL" id="KN833723">
    <property type="protein sequence ID" value="KIK23716.1"/>
    <property type="molecule type" value="Genomic_DNA"/>
</dbReference>
<accession>A0A0C9Z3M9</accession>
<feature type="compositionally biased region" description="Polar residues" evidence="1">
    <location>
        <begin position="30"/>
        <end position="40"/>
    </location>
</feature>
<sequence>MVNFAELKAKAEKAKDAGVAKVVNTKDRYSSISSSKTTWDPNWKRGTPRSSTSSPPSQPQPPPPPPPPPPRSTVAQSRGAVVGTDEPSSSGISPRDAVAPKPPPVVSRASRPDIPGSPTPSHTSKLPPPPKRFSSGYPPSHNRANSHGDTTFDKIDWVNLSTEDKEEFFRWLDEFFSRYLNVEMGPRTSVVSSPPPPAEASVPIPATRSGPPPVNTATRPRIP</sequence>
<dbReference type="OrthoDB" id="3357271at2759"/>
<feature type="compositionally biased region" description="Pro residues" evidence="1">
    <location>
        <begin position="56"/>
        <end position="71"/>
    </location>
</feature>
<reference evidence="3" key="2">
    <citation type="submission" date="2015-01" db="EMBL/GenBank/DDBJ databases">
        <title>Evolutionary Origins and Diversification of the Mycorrhizal Mutualists.</title>
        <authorList>
            <consortium name="DOE Joint Genome Institute"/>
            <consortium name="Mycorrhizal Genomics Consortium"/>
            <person name="Kohler A."/>
            <person name="Kuo A."/>
            <person name="Nagy L.G."/>
            <person name="Floudas D."/>
            <person name="Copeland A."/>
            <person name="Barry K.W."/>
            <person name="Cichocki N."/>
            <person name="Veneault-Fourrey C."/>
            <person name="LaButti K."/>
            <person name="Lindquist E.A."/>
            <person name="Lipzen A."/>
            <person name="Lundell T."/>
            <person name="Morin E."/>
            <person name="Murat C."/>
            <person name="Riley R."/>
            <person name="Ohm R."/>
            <person name="Sun H."/>
            <person name="Tunlid A."/>
            <person name="Henrissat B."/>
            <person name="Grigoriev I.V."/>
            <person name="Hibbett D.S."/>
            <person name="Martin F."/>
        </authorList>
    </citation>
    <scope>NUCLEOTIDE SEQUENCE [LARGE SCALE GENOMIC DNA]</scope>
    <source>
        <strain evidence="3">441</strain>
    </source>
</reference>
<dbReference type="AlphaFoldDB" id="A0A0C9Z3M9"/>
<name>A0A0C9Z3M9_9AGAM</name>
<dbReference type="HOGENOM" id="CLU_090688_0_0_1"/>
<feature type="region of interest" description="Disordered" evidence="1">
    <location>
        <begin position="26"/>
        <end position="154"/>
    </location>
</feature>
<protein>
    <submittedName>
        <fullName evidence="2">Uncharacterized protein</fullName>
    </submittedName>
</protein>
<feature type="region of interest" description="Disordered" evidence="1">
    <location>
        <begin position="186"/>
        <end position="223"/>
    </location>
</feature>
<gene>
    <name evidence="2" type="ORF">PISMIDRAFT_435929</name>
</gene>